<keyword evidence="7" id="KW-1185">Reference proteome</keyword>
<evidence type="ECO:0000256" key="4">
    <source>
        <dbReference type="SAM" id="MobiDB-lite"/>
    </source>
</evidence>
<feature type="region of interest" description="Disordered" evidence="4">
    <location>
        <begin position="161"/>
        <end position="231"/>
    </location>
</feature>
<keyword evidence="2" id="KW-1283">Bacterial microcompartment</keyword>
<dbReference type="PROSITE" id="PS51930">
    <property type="entry name" value="BMC_2"/>
    <property type="match status" value="1"/>
</dbReference>
<dbReference type="Pfam" id="PF00936">
    <property type="entry name" value="BMC"/>
    <property type="match status" value="1"/>
</dbReference>
<comment type="subcellular location">
    <subcellularLocation>
        <location evidence="1">Bacterial microcompartment</location>
    </subcellularLocation>
</comment>
<feature type="compositionally biased region" description="Basic and acidic residues" evidence="4">
    <location>
        <begin position="197"/>
        <end position="214"/>
    </location>
</feature>
<dbReference type="InterPro" id="IPR044872">
    <property type="entry name" value="CcmK/CsoS1_BMC"/>
</dbReference>
<dbReference type="SUPFAM" id="SSF143414">
    <property type="entry name" value="CcmK-like"/>
    <property type="match status" value="1"/>
</dbReference>
<gene>
    <name evidence="6" type="ORF">SAMN05661091_3457</name>
</gene>
<name>A0A1X7HH59_9BACL</name>
<dbReference type="GO" id="GO:0031469">
    <property type="term" value="C:bacterial microcompartment"/>
    <property type="evidence" value="ECO:0007669"/>
    <property type="project" value="UniProtKB-SubCell"/>
</dbReference>
<protein>
    <submittedName>
        <fullName evidence="6">Carboxysome shell and ethanolamine utilization microcompartment protein CcmL/EutN</fullName>
    </submittedName>
</protein>
<evidence type="ECO:0000259" key="5">
    <source>
        <dbReference type="PROSITE" id="PS51930"/>
    </source>
</evidence>
<dbReference type="PANTHER" id="PTHR33941:SF11">
    <property type="entry name" value="BACTERIAL MICROCOMPARTMENT SHELL PROTEIN PDUJ"/>
    <property type="match status" value="1"/>
</dbReference>
<dbReference type="InterPro" id="IPR050575">
    <property type="entry name" value="BMC_shell"/>
</dbReference>
<dbReference type="InterPro" id="IPR037233">
    <property type="entry name" value="CcmK-like_sf"/>
</dbReference>
<evidence type="ECO:0000313" key="7">
    <source>
        <dbReference type="Proteomes" id="UP000192940"/>
    </source>
</evidence>
<dbReference type="EMBL" id="LT840184">
    <property type="protein sequence ID" value="SMF86633.1"/>
    <property type="molecule type" value="Genomic_DNA"/>
</dbReference>
<evidence type="ECO:0000313" key="6">
    <source>
        <dbReference type="EMBL" id="SMF86633.1"/>
    </source>
</evidence>
<dbReference type="InterPro" id="IPR000249">
    <property type="entry name" value="BMC_dom"/>
</dbReference>
<dbReference type="RefSeq" id="WP_208914312.1">
    <property type="nucleotide sequence ID" value="NZ_LT840184.1"/>
</dbReference>
<feature type="domain" description="BMC" evidence="5">
    <location>
        <begin position="5"/>
        <end position="89"/>
    </location>
</feature>
<evidence type="ECO:0000256" key="3">
    <source>
        <dbReference type="PROSITE-ProRule" id="PRU01278"/>
    </source>
</evidence>
<dbReference type="Gene3D" id="3.30.70.1710">
    <property type="match status" value="1"/>
</dbReference>
<evidence type="ECO:0000256" key="2">
    <source>
        <dbReference type="ARBA" id="ARBA00024446"/>
    </source>
</evidence>
<dbReference type="CDD" id="cd07045">
    <property type="entry name" value="BMC_CcmK_like"/>
    <property type="match status" value="1"/>
</dbReference>
<organism evidence="6 7">
    <name type="scientific">Paenibacillus uliginis N3/975</name>
    <dbReference type="NCBI Taxonomy" id="1313296"/>
    <lineage>
        <taxon>Bacteria</taxon>
        <taxon>Bacillati</taxon>
        <taxon>Bacillota</taxon>
        <taxon>Bacilli</taxon>
        <taxon>Bacillales</taxon>
        <taxon>Paenibacillaceae</taxon>
        <taxon>Paenibacillus</taxon>
    </lineage>
</organism>
<feature type="compositionally biased region" description="Basic residues" evidence="4">
    <location>
        <begin position="221"/>
        <end position="231"/>
    </location>
</feature>
<dbReference type="AlphaFoldDB" id="A0A1X7HH59"/>
<accession>A0A1X7HH59</accession>
<dbReference type="STRING" id="1313296.SAMN05661091_3457"/>
<dbReference type="PANTHER" id="PTHR33941">
    <property type="entry name" value="PROPANEDIOL UTILIZATION PROTEIN PDUA"/>
    <property type="match status" value="1"/>
</dbReference>
<reference evidence="6 7" key="1">
    <citation type="submission" date="2017-04" db="EMBL/GenBank/DDBJ databases">
        <authorList>
            <person name="Afonso C.L."/>
            <person name="Miller P.J."/>
            <person name="Scott M.A."/>
            <person name="Spackman E."/>
            <person name="Goraichik I."/>
            <person name="Dimitrov K.M."/>
            <person name="Suarez D.L."/>
            <person name="Swayne D.E."/>
        </authorList>
    </citation>
    <scope>NUCLEOTIDE SEQUENCE [LARGE SCALE GENOMIC DNA]</scope>
    <source>
        <strain evidence="6 7">N3/975</strain>
    </source>
</reference>
<comment type="similarity">
    <text evidence="3">Belongs to the bacterial microcompartments protein family.</text>
</comment>
<evidence type="ECO:0000256" key="1">
    <source>
        <dbReference type="ARBA" id="ARBA00024322"/>
    </source>
</evidence>
<sequence>MRYNALGLIEVKGYLGAVAAADAALKAAGVNCIGLEVIKGGLVTVKLSGEVGAVQAAVEAGAEIAAQLDVLFTRHVIPRLHEETVALVASPVNASASKAQLAEGTADPLAADIKLAAVAATSEAGEIKPDADAGKATNGTIKQVADAGKAITDTIKQAADEGKATAGTIKQVPDTSKPSGRKGNKPGPEADIVVALERAETRPASRGKAKDSRLESAPAVKRGKNTKKASS</sequence>
<proteinExistence type="inferred from homology"/>
<dbReference type="Proteomes" id="UP000192940">
    <property type="component" value="Chromosome I"/>
</dbReference>
<dbReference type="SMART" id="SM00877">
    <property type="entry name" value="BMC"/>
    <property type="match status" value="1"/>
</dbReference>